<dbReference type="Pfam" id="PF21787">
    <property type="entry name" value="TNP-like_RNaseH_N"/>
    <property type="match status" value="1"/>
</dbReference>
<keyword evidence="3" id="KW-1185">Reference proteome</keyword>
<accession>A0AA88YSD9</accession>
<gene>
    <name evidence="2" type="ORF">FSP39_015012</name>
</gene>
<reference evidence="2" key="1">
    <citation type="submission" date="2019-08" db="EMBL/GenBank/DDBJ databases">
        <title>The improved chromosome-level genome for the pearl oyster Pinctada fucata martensii using PacBio sequencing and Hi-C.</title>
        <authorList>
            <person name="Zheng Z."/>
        </authorList>
    </citation>
    <scope>NUCLEOTIDE SEQUENCE</scope>
    <source>
        <strain evidence="2">ZZ-2019</strain>
        <tissue evidence="2">Adductor muscle</tissue>
    </source>
</reference>
<evidence type="ECO:0000259" key="1">
    <source>
        <dbReference type="Pfam" id="PF21787"/>
    </source>
</evidence>
<dbReference type="Proteomes" id="UP001186944">
    <property type="component" value="Unassembled WGS sequence"/>
</dbReference>
<feature type="domain" description="Transposable element P transposase-like RNase H" evidence="1">
    <location>
        <begin position="370"/>
        <end position="512"/>
    </location>
</feature>
<organism evidence="2 3">
    <name type="scientific">Pinctada imbricata</name>
    <name type="common">Atlantic pearl-oyster</name>
    <name type="synonym">Pinctada martensii</name>
    <dbReference type="NCBI Taxonomy" id="66713"/>
    <lineage>
        <taxon>Eukaryota</taxon>
        <taxon>Metazoa</taxon>
        <taxon>Spiralia</taxon>
        <taxon>Lophotrochozoa</taxon>
        <taxon>Mollusca</taxon>
        <taxon>Bivalvia</taxon>
        <taxon>Autobranchia</taxon>
        <taxon>Pteriomorphia</taxon>
        <taxon>Pterioida</taxon>
        <taxon>Pterioidea</taxon>
        <taxon>Pteriidae</taxon>
        <taxon>Pinctada</taxon>
    </lineage>
</organism>
<protein>
    <recommendedName>
        <fullName evidence="1">Transposable element P transposase-like RNase H domain-containing protein</fullName>
    </recommendedName>
</protein>
<evidence type="ECO:0000313" key="3">
    <source>
        <dbReference type="Proteomes" id="UP001186944"/>
    </source>
</evidence>
<proteinExistence type="predicted"/>
<name>A0AA88YSD9_PINIB</name>
<dbReference type="EMBL" id="VSWD01000002">
    <property type="protein sequence ID" value="KAK3107457.1"/>
    <property type="molecule type" value="Genomic_DNA"/>
</dbReference>
<sequence length="637" mass="74010">MGLFCSYKIQTIQLKSTFFICRLIDHLEKSGNINEEIPFRTLFETYKFENIEEREIHGDVNIETFSKYIRKLFPEAGFHRKRLPNGQKMRMIRGLHLRQNVPNTEESNVITVIQKALDHFSEEVDISGQTAHQIICCMRTKFKINGMEIHKIIKFNVDKSWELWIAGKEVNLQQAKISKYFQFTTNSVLGVLHIVSMMELCEGIQITKSIVCSRFHTIEDFENTCDKENTGRRRIRSMICQKLTSLIGTSKACVTCQRMIFDTSGKSQGEILKEKDKNEQRQQKNNSTTEEDLRQMIPNAPPEMITFLSSQTNNISRNPKGRRWPKEVISVFLQLYNRSPLGYEALRQSNLLVLPSPSLLLLYKNCVKQKVGFMDEIFEWMLNEAIRLQIPKEGYFGGIILDEMAVQEDLQIERNSKGIELVGLVDKGEEGNLCSTLRQGQKIRKLGNHILQLVFLGFTGFRFPIAHFVSDQIQAYDMYSLFWEATDKLQMFGFTCVYTSMDGAQCNRTFLNMHVSTMQTTIVQNPCNYEECVVFMMDYSHVIKKLRNNILKSGIKKGCTRNVTLVTGENIQWQMFCDAYHWDKQNALQIHRRLTNEHLYPSTQSKMRNHLAEQVMDTDMLHLLKSTRVHLIMVVTK</sequence>
<comment type="caution">
    <text evidence="2">The sequence shown here is derived from an EMBL/GenBank/DDBJ whole genome shotgun (WGS) entry which is preliminary data.</text>
</comment>
<dbReference type="InterPro" id="IPR048365">
    <property type="entry name" value="TNP-like_RNaseH_N"/>
</dbReference>
<dbReference type="AlphaFoldDB" id="A0AA88YSD9"/>
<evidence type="ECO:0000313" key="2">
    <source>
        <dbReference type="EMBL" id="KAK3107457.1"/>
    </source>
</evidence>